<feature type="signal peptide" evidence="1">
    <location>
        <begin position="1"/>
        <end position="27"/>
    </location>
</feature>
<dbReference type="Proteomes" id="UP000294513">
    <property type="component" value="Unassembled WGS sequence"/>
</dbReference>
<evidence type="ECO:0000313" key="3">
    <source>
        <dbReference type="Proteomes" id="UP000294513"/>
    </source>
</evidence>
<keyword evidence="3" id="KW-1185">Reference proteome</keyword>
<sequence length="160" mass="17343">MRRIAAIGLAAGTLMTGVAVMSTPANAAVATKAPATAQAPAAATAAAARRWVPYNSYANINAWGTYTRSGGSVYVSGYLQDTKRNGYTACVRFLFKEGTRGYWSRHKIVGVRNGVEYNFDGVAKVKIRASSSYSGHLYVQECGRKKSTGKYYYGKTKRLF</sequence>
<reference evidence="2 3" key="1">
    <citation type="submission" date="2019-03" db="EMBL/GenBank/DDBJ databases">
        <title>Draft genome sequences of novel Actinobacteria.</title>
        <authorList>
            <person name="Sahin N."/>
            <person name="Ay H."/>
            <person name="Saygin H."/>
        </authorList>
    </citation>
    <scope>NUCLEOTIDE SEQUENCE [LARGE SCALE GENOMIC DNA]</scope>
    <source>
        <strain evidence="2 3">H3C3</strain>
    </source>
</reference>
<dbReference type="RefSeq" id="WP_131894840.1">
    <property type="nucleotide sequence ID" value="NZ_SMKU01000088.1"/>
</dbReference>
<gene>
    <name evidence="2" type="ORF">E1298_18455</name>
</gene>
<evidence type="ECO:0000313" key="2">
    <source>
        <dbReference type="EMBL" id="TDD85634.1"/>
    </source>
</evidence>
<evidence type="ECO:0000256" key="1">
    <source>
        <dbReference type="SAM" id="SignalP"/>
    </source>
</evidence>
<organism evidence="2 3">
    <name type="scientific">Actinomadura rubrisoli</name>
    <dbReference type="NCBI Taxonomy" id="2530368"/>
    <lineage>
        <taxon>Bacteria</taxon>
        <taxon>Bacillati</taxon>
        <taxon>Actinomycetota</taxon>
        <taxon>Actinomycetes</taxon>
        <taxon>Streptosporangiales</taxon>
        <taxon>Thermomonosporaceae</taxon>
        <taxon>Actinomadura</taxon>
    </lineage>
</organism>
<dbReference type="EMBL" id="SMKU01000088">
    <property type="protein sequence ID" value="TDD85634.1"/>
    <property type="molecule type" value="Genomic_DNA"/>
</dbReference>
<dbReference type="AlphaFoldDB" id="A0A4R5BNZ3"/>
<comment type="caution">
    <text evidence="2">The sequence shown here is derived from an EMBL/GenBank/DDBJ whole genome shotgun (WGS) entry which is preliminary data.</text>
</comment>
<protein>
    <submittedName>
        <fullName evidence="2">Uncharacterized protein</fullName>
    </submittedName>
</protein>
<feature type="chain" id="PRO_5020328710" evidence="1">
    <location>
        <begin position="28"/>
        <end position="160"/>
    </location>
</feature>
<accession>A0A4R5BNZ3</accession>
<keyword evidence="1" id="KW-0732">Signal</keyword>
<proteinExistence type="predicted"/>
<name>A0A4R5BNZ3_9ACTN</name>
<dbReference type="OrthoDB" id="3480396at2"/>